<evidence type="ECO:0000313" key="1">
    <source>
        <dbReference type="Proteomes" id="UP000504615"/>
    </source>
</evidence>
<reference evidence="2" key="1">
    <citation type="submission" date="2025-08" db="UniProtKB">
        <authorList>
            <consortium name="RefSeq"/>
        </authorList>
    </citation>
    <scope>IDENTIFICATION</scope>
</reference>
<organism evidence="1 2">
    <name type="scientific">Pogonomyrmex barbatus</name>
    <name type="common">red harvester ant</name>
    <dbReference type="NCBI Taxonomy" id="144034"/>
    <lineage>
        <taxon>Eukaryota</taxon>
        <taxon>Metazoa</taxon>
        <taxon>Ecdysozoa</taxon>
        <taxon>Arthropoda</taxon>
        <taxon>Hexapoda</taxon>
        <taxon>Insecta</taxon>
        <taxon>Pterygota</taxon>
        <taxon>Neoptera</taxon>
        <taxon>Endopterygota</taxon>
        <taxon>Hymenoptera</taxon>
        <taxon>Apocrita</taxon>
        <taxon>Aculeata</taxon>
        <taxon>Formicoidea</taxon>
        <taxon>Formicidae</taxon>
        <taxon>Myrmicinae</taxon>
        <taxon>Pogonomyrmex</taxon>
    </lineage>
</organism>
<protein>
    <submittedName>
        <fullName evidence="2">Uncharacterized protein LOC105431074 isoform X1</fullName>
    </submittedName>
</protein>
<evidence type="ECO:0000313" key="2">
    <source>
        <dbReference type="RefSeq" id="XP_011643315.1"/>
    </source>
</evidence>
<accession>A0A6I9WJN2</accession>
<dbReference type="RefSeq" id="XP_011643315.1">
    <property type="nucleotide sequence ID" value="XM_011645013.1"/>
</dbReference>
<dbReference type="Proteomes" id="UP000504615">
    <property type="component" value="Unplaced"/>
</dbReference>
<dbReference type="GeneID" id="105431074"/>
<name>A0A6I9WJN2_9HYME</name>
<dbReference type="KEGG" id="pbar:105431074"/>
<dbReference type="AlphaFoldDB" id="A0A6I9WJN2"/>
<sequence length="154" mass="17098">MTPSTGCPRDFLVTFLQLGHPAFMFVLEDICLSIAFYYHSFTDASLIYSNIACLRRSDERIVLNGRVVKLKPAQGTATAIFLCLIRFDSTNSRNSFEVNAVPRSVTTSVGFPNVAKIFLNIPSTSRVDVDLTAFNQPLGTDTVMSPLRNDSWSH</sequence>
<keyword evidence="1" id="KW-1185">Reference proteome</keyword>
<gene>
    <name evidence="2" type="primary">LOC105431074</name>
</gene>
<dbReference type="OrthoDB" id="10611159at2759"/>
<proteinExistence type="predicted"/>